<keyword evidence="1" id="KW-0472">Membrane</keyword>
<gene>
    <name evidence="2" type="ORF">METZ01_LOCUS314350</name>
</gene>
<keyword evidence="1" id="KW-0812">Transmembrane</keyword>
<evidence type="ECO:0000256" key="1">
    <source>
        <dbReference type="SAM" id="Phobius"/>
    </source>
</evidence>
<name>A0A382NK85_9ZZZZ</name>
<reference evidence="2" key="1">
    <citation type="submission" date="2018-05" db="EMBL/GenBank/DDBJ databases">
        <authorList>
            <person name="Lanie J.A."/>
            <person name="Ng W.-L."/>
            <person name="Kazmierczak K.M."/>
            <person name="Andrzejewski T.M."/>
            <person name="Davidsen T.M."/>
            <person name="Wayne K.J."/>
            <person name="Tettelin H."/>
            <person name="Glass J.I."/>
            <person name="Rusch D."/>
            <person name="Podicherti R."/>
            <person name="Tsui H.-C.T."/>
            <person name="Winkler M.E."/>
        </authorList>
    </citation>
    <scope>NUCLEOTIDE SEQUENCE</scope>
</reference>
<feature type="transmembrane region" description="Helical" evidence="1">
    <location>
        <begin position="30"/>
        <end position="50"/>
    </location>
</feature>
<accession>A0A382NK85</accession>
<sequence>MLVVALRAPITTIAILAVFASLTQSALSSNPLGISLLPLYFMGFILHINSHNLSHHHLGSRFALGAGAGAVIPLMTLALLLITNTEPLIG</sequence>
<proteinExistence type="predicted"/>
<dbReference type="EMBL" id="UINC01101004">
    <property type="protein sequence ID" value="SVC61496.1"/>
    <property type="molecule type" value="Genomic_DNA"/>
</dbReference>
<keyword evidence="1" id="KW-1133">Transmembrane helix</keyword>
<organism evidence="2">
    <name type="scientific">marine metagenome</name>
    <dbReference type="NCBI Taxonomy" id="408172"/>
    <lineage>
        <taxon>unclassified sequences</taxon>
        <taxon>metagenomes</taxon>
        <taxon>ecological metagenomes</taxon>
    </lineage>
</organism>
<feature type="transmembrane region" description="Helical" evidence="1">
    <location>
        <begin position="62"/>
        <end position="82"/>
    </location>
</feature>
<feature type="non-terminal residue" evidence="2">
    <location>
        <position position="90"/>
    </location>
</feature>
<dbReference type="AlphaFoldDB" id="A0A382NK85"/>
<protein>
    <submittedName>
        <fullName evidence="2">Uncharacterized protein</fullName>
    </submittedName>
</protein>
<evidence type="ECO:0000313" key="2">
    <source>
        <dbReference type="EMBL" id="SVC61496.1"/>
    </source>
</evidence>